<protein>
    <submittedName>
        <fullName evidence="1">Uncharacterized protein</fullName>
    </submittedName>
</protein>
<reference evidence="1 2" key="1">
    <citation type="submission" date="2019-02" db="EMBL/GenBank/DDBJ databases">
        <authorList>
            <person name="Zhang D."/>
            <person name="Hatherill J.R."/>
            <person name="Ramirez J.F."/>
            <person name="Cantu R."/>
            <person name="Clancy T.L."/>
            <person name="Lawson M.E."/>
            <person name="Nasr D.A."/>
            <person name="La C.H."/>
            <person name="Luce T.H."/>
            <person name="Miller S.A."/>
            <person name="Day D.L."/>
            <person name="Trujillo A.H."/>
            <person name="Roscher J.E."/>
            <person name="Garlena R.A."/>
            <person name="Russell D.A."/>
            <person name="Pope W.H."/>
            <person name="Jacobs-Sera D."/>
            <person name="Hatfull G.F."/>
        </authorList>
    </citation>
    <scope>NUCLEOTIDE SEQUENCE [LARGE SCALE GENOMIC DNA]</scope>
</reference>
<dbReference type="RefSeq" id="YP_010051397.1">
    <property type="nucleotide sequence ID" value="NC_054441.1"/>
</dbReference>
<name>A0A481VT43_9CAUD</name>
<proteinExistence type="predicted"/>
<keyword evidence="2" id="KW-1185">Reference proteome</keyword>
<sequence>MTARNENVAIFNPLVLPLPNWQPDGPDGMIDGFLIPFVFVEQRKAGPVPNRRAHIRVYPTEYGWRAALRNCQDHAETAEQARAFAAAWIRAAELLENVKAGQPADVEHQDGDQ</sequence>
<dbReference type="GeneID" id="63925881"/>
<evidence type="ECO:0000313" key="2">
    <source>
        <dbReference type="Proteomes" id="UP000292732"/>
    </source>
</evidence>
<dbReference type="KEGG" id="vg:63925881"/>
<organism evidence="1 2">
    <name type="scientific">Mycobacterium phage Rabbs</name>
    <dbReference type="NCBI Taxonomy" id="2530143"/>
    <lineage>
        <taxon>Viruses</taxon>
        <taxon>Duplodnaviria</taxon>
        <taxon>Heunggongvirae</taxon>
        <taxon>Uroviricota</taxon>
        <taxon>Caudoviricetes</taxon>
        <taxon>Gclasvirinae</taxon>
        <taxon>Liefievirus</taxon>
        <taxon>Liefievirus rabbs</taxon>
    </lineage>
</organism>
<accession>A0A481VT43</accession>
<evidence type="ECO:0000313" key="1">
    <source>
        <dbReference type="EMBL" id="QBI96803.1"/>
    </source>
</evidence>
<dbReference type="EMBL" id="MK524494">
    <property type="protein sequence ID" value="QBI96803.1"/>
    <property type="molecule type" value="Genomic_DNA"/>
</dbReference>
<dbReference type="Proteomes" id="UP000292732">
    <property type="component" value="Segment"/>
</dbReference>
<gene>
    <name evidence="1" type="primary">52</name>
    <name evidence="1" type="ORF">SEA_RABBS_52</name>
</gene>